<keyword evidence="12" id="KW-0378">Hydrolase</keyword>
<evidence type="ECO:0000256" key="2">
    <source>
        <dbReference type="ARBA" id="ARBA00004590"/>
    </source>
</evidence>
<keyword evidence="9 11" id="KW-0472">Membrane</keyword>
<keyword evidence="7 11" id="KW-0256">Endoplasmic reticulum</keyword>
<evidence type="ECO:0000256" key="7">
    <source>
        <dbReference type="ARBA" id="ARBA00022824"/>
    </source>
</evidence>
<dbReference type="AlphaFoldDB" id="A0A9W8M1C6"/>
<dbReference type="Proteomes" id="UP001139887">
    <property type="component" value="Unassembled WGS sequence"/>
</dbReference>
<keyword evidence="12" id="KW-0645">Protease</keyword>
<dbReference type="SUPFAM" id="SSF53756">
    <property type="entry name" value="UDP-Glycosyltransferase/glycogen phosphorylase"/>
    <property type="match status" value="1"/>
</dbReference>
<gene>
    <name evidence="12" type="primary">STE23_2</name>
    <name evidence="11" type="synonym">ALG14</name>
    <name evidence="12" type="ORF">IWW36_000866</name>
</gene>
<name>A0A9W8M1C6_9FUNG</name>
<dbReference type="GO" id="GO:0006488">
    <property type="term" value="P:dolichol-linked oligosaccharide biosynthetic process"/>
    <property type="evidence" value="ECO:0007669"/>
    <property type="project" value="InterPro"/>
</dbReference>
<evidence type="ECO:0000256" key="3">
    <source>
        <dbReference type="ARBA" id="ARBA00009731"/>
    </source>
</evidence>
<keyword evidence="6 11" id="KW-0812">Transmembrane</keyword>
<keyword evidence="13" id="KW-1185">Reference proteome</keyword>
<dbReference type="GO" id="GO:0008237">
    <property type="term" value="F:metallopeptidase activity"/>
    <property type="evidence" value="ECO:0007669"/>
    <property type="project" value="UniProtKB-KW"/>
</dbReference>
<dbReference type="GO" id="GO:0004577">
    <property type="term" value="F:N-acetylglucosaminyldiphosphodolichol N-acetylglucosaminyltransferase activity"/>
    <property type="evidence" value="ECO:0007669"/>
    <property type="project" value="TreeGrafter"/>
</dbReference>
<comment type="similarity">
    <text evidence="3 11">Belongs to the ALG14 family.</text>
</comment>
<dbReference type="GO" id="GO:0031965">
    <property type="term" value="C:nuclear membrane"/>
    <property type="evidence" value="ECO:0007669"/>
    <property type="project" value="UniProtKB-SubCell"/>
</dbReference>
<dbReference type="Pfam" id="PF08660">
    <property type="entry name" value="Alg14"/>
    <property type="match status" value="1"/>
</dbReference>
<evidence type="ECO:0000256" key="11">
    <source>
        <dbReference type="RuleBase" id="RU362127"/>
    </source>
</evidence>
<comment type="subunit">
    <text evidence="4 11">Heterodimer with ALG13 to form a functional enzyme.</text>
</comment>
<evidence type="ECO:0000256" key="4">
    <source>
        <dbReference type="ARBA" id="ARBA00011335"/>
    </source>
</evidence>
<evidence type="ECO:0000256" key="10">
    <source>
        <dbReference type="ARBA" id="ARBA00032062"/>
    </source>
</evidence>
<sequence>MALRLLLGICTCGAILLFIRLYYVLPIFSQRTRYASKRRKGKASVHQSKGKMLCVVLGSGGHTAEMMRLLQGIEFDRYMERLYIVSNNDTLSLDQIGMVEKHGNIYNGEYYVERVPRSRDVGQPWTSTLISAANCLRRAAAIMFDYKPDVVLCNGPGNCVIVCLVALVIRVLGLKHIPIVYVESFARVRTLSLSGKILYLLADRFIVQWPMLAHKYPHAEFIPHLV</sequence>
<evidence type="ECO:0000313" key="13">
    <source>
        <dbReference type="Proteomes" id="UP001139887"/>
    </source>
</evidence>
<evidence type="ECO:0000256" key="9">
    <source>
        <dbReference type="ARBA" id="ARBA00023136"/>
    </source>
</evidence>
<accession>A0A9W8M1C6</accession>
<keyword evidence="8 11" id="KW-1133">Transmembrane helix</keyword>
<evidence type="ECO:0000256" key="8">
    <source>
        <dbReference type="ARBA" id="ARBA00022989"/>
    </source>
</evidence>
<evidence type="ECO:0000256" key="1">
    <source>
        <dbReference type="ARBA" id="ARBA00004389"/>
    </source>
</evidence>
<comment type="function">
    <text evidence="11">Involved in protein N-glycosylation. Essential for the second step of the dolichol-linked oligosaccharide pathway. Anchors the catalytic subunit ALG13 to the ER.</text>
</comment>
<reference evidence="12" key="1">
    <citation type="submission" date="2022-07" db="EMBL/GenBank/DDBJ databases">
        <title>Phylogenomic reconstructions and comparative analyses of Kickxellomycotina fungi.</title>
        <authorList>
            <person name="Reynolds N.K."/>
            <person name="Stajich J.E."/>
            <person name="Barry K."/>
            <person name="Grigoriev I.V."/>
            <person name="Crous P."/>
            <person name="Smith M.E."/>
        </authorList>
    </citation>
    <scope>NUCLEOTIDE SEQUENCE</scope>
    <source>
        <strain evidence="12">NRRL 1566</strain>
    </source>
</reference>
<proteinExistence type="inferred from homology"/>
<dbReference type="PANTHER" id="PTHR12154">
    <property type="entry name" value="GLYCOSYL TRANSFERASE-RELATED"/>
    <property type="match status" value="1"/>
</dbReference>
<comment type="subcellular location">
    <subcellularLocation>
        <location evidence="1 11">Endoplasmic reticulum membrane</location>
        <topology evidence="1 11">Single-pass membrane protein</topology>
    </subcellularLocation>
    <subcellularLocation>
        <location evidence="2">Nucleus membrane</location>
        <topology evidence="2">Single-pass membrane protein</topology>
    </subcellularLocation>
</comment>
<comment type="caution">
    <text evidence="12">The sequence shown here is derived from an EMBL/GenBank/DDBJ whole genome shotgun (WGS) entry which is preliminary data.</text>
</comment>
<dbReference type="PANTHER" id="PTHR12154:SF4">
    <property type="entry name" value="UDP-N-ACETYLGLUCOSAMINE TRANSFERASE SUBUNIT ALG14 HOMOLOG"/>
    <property type="match status" value="1"/>
</dbReference>
<dbReference type="InterPro" id="IPR013969">
    <property type="entry name" value="Oligosacch_biosynth_Alg14"/>
</dbReference>
<evidence type="ECO:0000256" key="5">
    <source>
        <dbReference type="ARBA" id="ARBA00017467"/>
    </source>
</evidence>
<organism evidence="12 13">
    <name type="scientific">Coemansia brasiliensis</name>
    <dbReference type="NCBI Taxonomy" id="2650707"/>
    <lineage>
        <taxon>Eukaryota</taxon>
        <taxon>Fungi</taxon>
        <taxon>Fungi incertae sedis</taxon>
        <taxon>Zoopagomycota</taxon>
        <taxon>Kickxellomycotina</taxon>
        <taxon>Kickxellomycetes</taxon>
        <taxon>Kickxellales</taxon>
        <taxon>Kickxellaceae</taxon>
        <taxon>Coemansia</taxon>
    </lineage>
</organism>
<feature type="transmembrane region" description="Helical" evidence="11">
    <location>
        <begin position="6"/>
        <end position="28"/>
    </location>
</feature>
<dbReference type="EMBL" id="JANBUW010000009">
    <property type="protein sequence ID" value="KAJ2851721.1"/>
    <property type="molecule type" value="Genomic_DNA"/>
</dbReference>
<dbReference type="GO" id="GO:0043541">
    <property type="term" value="C:UDP-N-acetylglucosamine transferase complex"/>
    <property type="evidence" value="ECO:0007669"/>
    <property type="project" value="TreeGrafter"/>
</dbReference>
<dbReference type="Gene3D" id="3.40.50.2000">
    <property type="entry name" value="Glycogen Phosphorylase B"/>
    <property type="match status" value="1"/>
</dbReference>
<evidence type="ECO:0000256" key="6">
    <source>
        <dbReference type="ARBA" id="ARBA00022692"/>
    </source>
</evidence>
<dbReference type="OrthoDB" id="17098at2759"/>
<protein>
    <recommendedName>
        <fullName evidence="5 11">UDP-N-acetylglucosamine transferase subunit ALG14</fullName>
    </recommendedName>
    <alternativeName>
        <fullName evidence="10 11">Asparagine-linked glycosylation protein 14</fullName>
    </alternativeName>
</protein>
<keyword evidence="12" id="KW-0482">Metalloprotease</keyword>
<evidence type="ECO:0000313" key="12">
    <source>
        <dbReference type="EMBL" id="KAJ2851721.1"/>
    </source>
</evidence>